<keyword evidence="2" id="KW-1185">Reference proteome</keyword>
<accession>A0A9N9F238</accession>
<comment type="caution">
    <text evidence="1">The sequence shown here is derived from an EMBL/GenBank/DDBJ whole genome shotgun (WGS) entry which is preliminary data.</text>
</comment>
<sequence length="212" mass="25260">MYKLIIDLTDSIVLQEISAYREINNLYIFTEDTLDDSQIVETVLVKQLEHEQSNLDNSDKKPLKISAYKGLNELKTFILFAKQIDNNFFFNNNNLAVFQNYIPLIKQKITEFIKQKSITDFFKINEYSLNKKDFSCNNSFFNNDYNFSDNNNFLDNNFFDDNFSNNNFFDNDFLNNNFSDNDFFENKFSDNNFSNYSSFSNNYSRFSNNYEN</sequence>
<dbReference type="Proteomes" id="UP000789759">
    <property type="component" value="Unassembled WGS sequence"/>
</dbReference>
<evidence type="ECO:0000313" key="1">
    <source>
        <dbReference type="EMBL" id="CAG8504606.1"/>
    </source>
</evidence>
<dbReference type="EMBL" id="CAJVQA010001154">
    <property type="protein sequence ID" value="CAG8504606.1"/>
    <property type="molecule type" value="Genomic_DNA"/>
</dbReference>
<dbReference type="AlphaFoldDB" id="A0A9N9F238"/>
<name>A0A9N9F238_9GLOM</name>
<gene>
    <name evidence="1" type="ORF">CPELLU_LOCUS2618</name>
</gene>
<reference evidence="1" key="1">
    <citation type="submission" date="2021-06" db="EMBL/GenBank/DDBJ databases">
        <authorList>
            <person name="Kallberg Y."/>
            <person name="Tangrot J."/>
            <person name="Rosling A."/>
        </authorList>
    </citation>
    <scope>NUCLEOTIDE SEQUENCE</scope>
    <source>
        <strain evidence="1">FL966</strain>
    </source>
</reference>
<evidence type="ECO:0000313" key="2">
    <source>
        <dbReference type="Proteomes" id="UP000789759"/>
    </source>
</evidence>
<proteinExistence type="predicted"/>
<organism evidence="1 2">
    <name type="scientific">Cetraspora pellucida</name>
    <dbReference type="NCBI Taxonomy" id="1433469"/>
    <lineage>
        <taxon>Eukaryota</taxon>
        <taxon>Fungi</taxon>
        <taxon>Fungi incertae sedis</taxon>
        <taxon>Mucoromycota</taxon>
        <taxon>Glomeromycotina</taxon>
        <taxon>Glomeromycetes</taxon>
        <taxon>Diversisporales</taxon>
        <taxon>Gigasporaceae</taxon>
        <taxon>Cetraspora</taxon>
    </lineage>
</organism>
<protein>
    <submittedName>
        <fullName evidence="1">2078_t:CDS:1</fullName>
    </submittedName>
</protein>